<feature type="transmembrane region" description="Helical" evidence="5">
    <location>
        <begin position="59"/>
        <end position="78"/>
    </location>
</feature>
<dbReference type="PROSITE" id="PS00101">
    <property type="entry name" value="HEXAPEP_TRANSFERASES"/>
    <property type="match status" value="1"/>
</dbReference>
<name>A0A1G7R7F8_9BACT</name>
<dbReference type="Proteomes" id="UP000199355">
    <property type="component" value="Unassembled WGS sequence"/>
</dbReference>
<dbReference type="InterPro" id="IPR018357">
    <property type="entry name" value="Hexapep_transf_CS"/>
</dbReference>
<organism evidence="6 7">
    <name type="scientific">Desulfovibrio legallii</name>
    <dbReference type="NCBI Taxonomy" id="571438"/>
    <lineage>
        <taxon>Bacteria</taxon>
        <taxon>Pseudomonadati</taxon>
        <taxon>Thermodesulfobacteriota</taxon>
        <taxon>Desulfovibrionia</taxon>
        <taxon>Desulfovibrionales</taxon>
        <taxon>Desulfovibrionaceae</taxon>
        <taxon>Desulfovibrio</taxon>
    </lineage>
</organism>
<evidence type="ECO:0000313" key="7">
    <source>
        <dbReference type="Proteomes" id="UP000199355"/>
    </source>
</evidence>
<gene>
    <name evidence="6" type="ORF">SAMN05192586_1313</name>
</gene>
<evidence type="ECO:0000256" key="5">
    <source>
        <dbReference type="SAM" id="Phobius"/>
    </source>
</evidence>
<dbReference type="EMBL" id="FNBX01000031">
    <property type="protein sequence ID" value="SDG06673.1"/>
    <property type="molecule type" value="Genomic_DNA"/>
</dbReference>
<dbReference type="CDD" id="cd04647">
    <property type="entry name" value="LbH_MAT_like"/>
    <property type="match status" value="1"/>
</dbReference>
<reference evidence="7" key="1">
    <citation type="submission" date="2016-10" db="EMBL/GenBank/DDBJ databases">
        <authorList>
            <person name="Varghese N."/>
            <person name="Submissions S."/>
        </authorList>
    </citation>
    <scope>NUCLEOTIDE SEQUENCE [LARGE SCALE GENOMIC DNA]</scope>
    <source>
        <strain evidence="7">KHC7</strain>
    </source>
</reference>
<evidence type="ECO:0000313" key="6">
    <source>
        <dbReference type="EMBL" id="SDG06673.1"/>
    </source>
</evidence>
<keyword evidence="7" id="KW-1185">Reference proteome</keyword>
<keyword evidence="3" id="KW-0677">Repeat</keyword>
<comment type="similarity">
    <text evidence="1">Belongs to the transferase hexapeptide repeat family.</text>
</comment>
<accession>A0A1G7R7F8</accession>
<dbReference type="STRING" id="571438.SAMN05192586_1313"/>
<dbReference type="GO" id="GO:0016746">
    <property type="term" value="F:acyltransferase activity"/>
    <property type="evidence" value="ECO:0007669"/>
    <property type="project" value="UniProtKB-KW"/>
</dbReference>
<evidence type="ECO:0000256" key="2">
    <source>
        <dbReference type="ARBA" id="ARBA00022679"/>
    </source>
</evidence>
<dbReference type="AlphaFoldDB" id="A0A1G7R7F8"/>
<sequence length="229" mass="25509">MKDLSFCKKFTILLRPQKVLAMRLTVKKTLKKVLTFLGLLAVAKLILRIVRSAIERIRLSFFAFPWYLHNYIVAYIPWHFLRILSCKHLLGVKIGKNVFIHLGVMFVGDITIGAHCVIGRNCYLGGPIKIGENVSITAGTYMFASTHIKDSPSFEGYYDAIVINDYAWLGARSMVLPGVSIGKGAVLGAQSTLTKNIPDFAVYAGSPAKEVGKRSQALEYELNYFAPFN</sequence>
<dbReference type="OrthoDB" id="9782091at2"/>
<dbReference type="InterPro" id="IPR001451">
    <property type="entry name" value="Hexapep"/>
</dbReference>
<dbReference type="RefSeq" id="WP_092155408.1">
    <property type="nucleotide sequence ID" value="NZ_FNBX01000031.1"/>
</dbReference>
<feature type="transmembrane region" description="Helical" evidence="5">
    <location>
        <begin position="98"/>
        <end position="118"/>
    </location>
</feature>
<keyword evidence="5" id="KW-1133">Transmembrane helix</keyword>
<evidence type="ECO:0000256" key="4">
    <source>
        <dbReference type="ARBA" id="ARBA00023315"/>
    </source>
</evidence>
<dbReference type="PANTHER" id="PTHR43300">
    <property type="entry name" value="ACETYLTRANSFERASE"/>
    <property type="match status" value="1"/>
</dbReference>
<evidence type="ECO:0000256" key="1">
    <source>
        <dbReference type="ARBA" id="ARBA00007274"/>
    </source>
</evidence>
<dbReference type="PANTHER" id="PTHR43300:SF11">
    <property type="entry name" value="ACETYLTRANSFERASE RV3034C-RELATED"/>
    <property type="match status" value="1"/>
</dbReference>
<dbReference type="Pfam" id="PF00132">
    <property type="entry name" value="Hexapep"/>
    <property type="match status" value="2"/>
</dbReference>
<dbReference type="SUPFAM" id="SSF51161">
    <property type="entry name" value="Trimeric LpxA-like enzymes"/>
    <property type="match status" value="1"/>
</dbReference>
<keyword evidence="5" id="KW-0812">Transmembrane</keyword>
<evidence type="ECO:0000256" key="3">
    <source>
        <dbReference type="ARBA" id="ARBA00022737"/>
    </source>
</evidence>
<protein>
    <submittedName>
        <fullName evidence="6">Maltose O-acetyltransferase</fullName>
    </submittedName>
</protein>
<proteinExistence type="inferred from homology"/>
<keyword evidence="4" id="KW-0012">Acyltransferase</keyword>
<keyword evidence="5" id="KW-0472">Membrane</keyword>
<dbReference type="Gene3D" id="2.160.10.10">
    <property type="entry name" value="Hexapeptide repeat proteins"/>
    <property type="match status" value="1"/>
</dbReference>
<feature type="transmembrane region" description="Helical" evidence="5">
    <location>
        <begin position="29"/>
        <end position="47"/>
    </location>
</feature>
<dbReference type="InterPro" id="IPR050179">
    <property type="entry name" value="Trans_hexapeptide_repeat"/>
</dbReference>
<dbReference type="InterPro" id="IPR011004">
    <property type="entry name" value="Trimer_LpxA-like_sf"/>
</dbReference>
<keyword evidence="2 6" id="KW-0808">Transferase</keyword>